<dbReference type="PANTHER" id="PTHR33608:SF7">
    <property type="entry name" value="DUF58 DOMAIN-CONTAINING PROTEIN"/>
    <property type="match status" value="1"/>
</dbReference>
<organism evidence="2 3">
    <name type="scientific">Tissierella creatinophila DSM 6911</name>
    <dbReference type="NCBI Taxonomy" id="1123403"/>
    <lineage>
        <taxon>Bacteria</taxon>
        <taxon>Bacillati</taxon>
        <taxon>Bacillota</taxon>
        <taxon>Tissierellia</taxon>
        <taxon>Tissierellales</taxon>
        <taxon>Tissierellaceae</taxon>
        <taxon>Tissierella</taxon>
    </lineage>
</organism>
<gene>
    <name evidence="2" type="ORF">TICRE_07000</name>
</gene>
<dbReference type="AlphaFoldDB" id="A0A1U7M7I6"/>
<dbReference type="PANTHER" id="PTHR33608">
    <property type="entry name" value="BLL2464 PROTEIN"/>
    <property type="match status" value="1"/>
</dbReference>
<reference evidence="2 3" key="1">
    <citation type="submission" date="2016-02" db="EMBL/GenBank/DDBJ databases">
        <title>Genome sequence of Tissierella creatinophila DSM 6911.</title>
        <authorList>
            <person name="Poehlein A."/>
            <person name="Daniel R."/>
        </authorList>
    </citation>
    <scope>NUCLEOTIDE SEQUENCE [LARGE SCALE GENOMIC DNA]</scope>
    <source>
        <strain evidence="2 3">DSM 6911</strain>
    </source>
</reference>
<dbReference type="EMBL" id="LTDM01000010">
    <property type="protein sequence ID" value="OLS03272.1"/>
    <property type="molecule type" value="Genomic_DNA"/>
</dbReference>
<keyword evidence="3" id="KW-1185">Reference proteome</keyword>
<evidence type="ECO:0000313" key="2">
    <source>
        <dbReference type="EMBL" id="OLS03272.1"/>
    </source>
</evidence>
<dbReference type="OrthoDB" id="9776116at2"/>
<accession>A0A1U7M7I6</accession>
<dbReference type="Pfam" id="PF01882">
    <property type="entry name" value="DUF58"/>
    <property type="match status" value="1"/>
</dbReference>
<name>A0A1U7M7I6_TISCR</name>
<evidence type="ECO:0000313" key="3">
    <source>
        <dbReference type="Proteomes" id="UP000186112"/>
    </source>
</evidence>
<proteinExistence type="predicted"/>
<evidence type="ECO:0000259" key="1">
    <source>
        <dbReference type="Pfam" id="PF01882"/>
    </source>
</evidence>
<dbReference type="RefSeq" id="WP_075725190.1">
    <property type="nucleotide sequence ID" value="NZ_LTDM01000010.1"/>
</dbReference>
<dbReference type="Proteomes" id="UP000186112">
    <property type="component" value="Unassembled WGS sequence"/>
</dbReference>
<sequence length="288" mass="33394">MSQNLIDSKLIKKLERLSLNSNLVLDKGFMGGRKSKSKGSSVEFSDFREYTEGDDFRKIDWNAYARFEKLFIKLFTEEREASVNIFIDTTKSMDYGNPKKSFIASQIAAVIGYVSILNMDRVSIYTTKESRLDYIENINGKNLFRKLVNYIETLSFKETKDMFELINKRPFKKGISVIISDMFTDNFETAIKYLSYMNQNIIVIHTLSKEELKPKYVGDIRFIDSETKEGKDVTITLETLVAYEKTLDSFLSNIKETCTKYGCFYSLIENDDIEEIIFNNLINTGILR</sequence>
<protein>
    <recommendedName>
        <fullName evidence="1">DUF58 domain-containing protein</fullName>
    </recommendedName>
</protein>
<feature type="domain" description="DUF58" evidence="1">
    <location>
        <begin position="46"/>
        <end position="236"/>
    </location>
</feature>
<dbReference type="InterPro" id="IPR002881">
    <property type="entry name" value="DUF58"/>
</dbReference>
<comment type="caution">
    <text evidence="2">The sequence shown here is derived from an EMBL/GenBank/DDBJ whole genome shotgun (WGS) entry which is preliminary data.</text>
</comment>